<organism evidence="6 7">
    <name type="scientific">Favolaschia claudopus</name>
    <dbReference type="NCBI Taxonomy" id="2862362"/>
    <lineage>
        <taxon>Eukaryota</taxon>
        <taxon>Fungi</taxon>
        <taxon>Dikarya</taxon>
        <taxon>Basidiomycota</taxon>
        <taxon>Agaricomycotina</taxon>
        <taxon>Agaricomycetes</taxon>
        <taxon>Agaricomycetidae</taxon>
        <taxon>Agaricales</taxon>
        <taxon>Marasmiineae</taxon>
        <taxon>Mycenaceae</taxon>
        <taxon>Favolaschia</taxon>
    </lineage>
</organism>
<dbReference type="GO" id="GO:0005375">
    <property type="term" value="F:copper ion transmembrane transporter activity"/>
    <property type="evidence" value="ECO:0007669"/>
    <property type="project" value="UniProtKB-UniRule"/>
</dbReference>
<feature type="transmembrane region" description="Helical" evidence="4">
    <location>
        <begin position="29"/>
        <end position="50"/>
    </location>
</feature>
<evidence type="ECO:0000256" key="3">
    <source>
        <dbReference type="ARBA" id="ARBA00023136"/>
    </source>
</evidence>
<evidence type="ECO:0000256" key="4">
    <source>
        <dbReference type="RuleBase" id="RU367022"/>
    </source>
</evidence>
<comment type="subcellular location">
    <subcellularLocation>
        <location evidence="4">Membrane</location>
        <topology evidence="4">Multi-pass membrane protein</topology>
    </subcellularLocation>
</comment>
<evidence type="ECO:0000313" key="6">
    <source>
        <dbReference type="EMBL" id="KAK7063640.1"/>
    </source>
</evidence>
<keyword evidence="4" id="KW-0187">Copper transport</keyword>
<protein>
    <recommendedName>
        <fullName evidence="4">Copper transport protein</fullName>
    </recommendedName>
</protein>
<keyword evidence="3 4" id="KW-0472">Membrane</keyword>
<dbReference type="AlphaFoldDB" id="A0AAW0EFP1"/>
<keyword evidence="4" id="KW-0406">Ion transport</keyword>
<dbReference type="Pfam" id="PF04145">
    <property type="entry name" value="Ctr"/>
    <property type="match status" value="1"/>
</dbReference>
<evidence type="ECO:0000313" key="7">
    <source>
        <dbReference type="Proteomes" id="UP001362999"/>
    </source>
</evidence>
<evidence type="ECO:0000256" key="1">
    <source>
        <dbReference type="ARBA" id="ARBA00022692"/>
    </source>
</evidence>
<dbReference type="EMBL" id="JAWWNJ010000001">
    <property type="protein sequence ID" value="KAK7063640.1"/>
    <property type="molecule type" value="Genomic_DNA"/>
</dbReference>
<accession>A0AAW0EFP1</accession>
<dbReference type="GO" id="GO:0016020">
    <property type="term" value="C:membrane"/>
    <property type="evidence" value="ECO:0007669"/>
    <property type="project" value="UniProtKB-SubCell"/>
</dbReference>
<dbReference type="InterPro" id="IPR007274">
    <property type="entry name" value="Cop_transporter"/>
</dbReference>
<keyword evidence="7" id="KW-1185">Reference proteome</keyword>
<evidence type="ECO:0000256" key="2">
    <source>
        <dbReference type="ARBA" id="ARBA00022989"/>
    </source>
</evidence>
<keyword evidence="4" id="KW-0186">Copper</keyword>
<keyword evidence="4" id="KW-0813">Transport</keyword>
<evidence type="ECO:0000256" key="5">
    <source>
        <dbReference type="SAM" id="MobiDB-lite"/>
    </source>
</evidence>
<proteinExistence type="inferred from homology"/>
<sequence>MAAAAASGDTLHWSSQGTHLLFSFIKLDYAGGFVAGSLFTAAICMSERLLTVAFESRWAPPPIRRRRLVNAFWRAGMYWVLALLRLLYMLIAMTLNVWIILIAVTTLAVGQFLIELRISPPPPRGGAAADHSYVPLEEAEAPLYSKPEGIYSPSAAGRHQKRESLGPRRAPFQMGGVDDGGSDEEP</sequence>
<feature type="region of interest" description="Disordered" evidence="5">
    <location>
        <begin position="145"/>
        <end position="186"/>
    </location>
</feature>
<gene>
    <name evidence="6" type="ORF">R3P38DRAFT_2819550</name>
</gene>
<keyword evidence="2 4" id="KW-1133">Transmembrane helix</keyword>
<comment type="caution">
    <text evidence="6">The sequence shown here is derived from an EMBL/GenBank/DDBJ whole genome shotgun (WGS) entry which is preliminary data.</text>
</comment>
<name>A0AAW0EFP1_9AGAR</name>
<reference evidence="6 7" key="1">
    <citation type="journal article" date="2024" name="J Genomics">
        <title>Draft genome sequencing and assembly of Favolaschia claudopus CIRM-BRFM 2984 isolated from oak limbs.</title>
        <authorList>
            <person name="Navarro D."/>
            <person name="Drula E."/>
            <person name="Chaduli D."/>
            <person name="Cazenave R."/>
            <person name="Ahrendt S."/>
            <person name="Wang J."/>
            <person name="Lipzen A."/>
            <person name="Daum C."/>
            <person name="Barry K."/>
            <person name="Grigoriev I.V."/>
            <person name="Favel A."/>
            <person name="Rosso M.N."/>
            <person name="Martin F."/>
        </authorList>
    </citation>
    <scope>NUCLEOTIDE SEQUENCE [LARGE SCALE GENOMIC DNA]</scope>
    <source>
        <strain evidence="6 7">CIRM-BRFM 2984</strain>
    </source>
</reference>
<keyword evidence="1 4" id="KW-0812">Transmembrane</keyword>
<feature type="transmembrane region" description="Helical" evidence="4">
    <location>
        <begin position="97"/>
        <end position="114"/>
    </location>
</feature>
<comment type="similarity">
    <text evidence="4">Belongs to the copper transporter (Ctr) (TC 1.A.56) family. SLC31A subfamily.</text>
</comment>
<dbReference type="Proteomes" id="UP001362999">
    <property type="component" value="Unassembled WGS sequence"/>
</dbReference>